<dbReference type="AlphaFoldDB" id="A0ABD3QIV7"/>
<protein>
    <submittedName>
        <fullName evidence="1">Uncharacterized protein</fullName>
    </submittedName>
</protein>
<reference evidence="1 2" key="1">
    <citation type="submission" date="2024-10" db="EMBL/GenBank/DDBJ databases">
        <title>Updated reference genomes for cyclostephanoid diatoms.</title>
        <authorList>
            <person name="Roberts W.R."/>
            <person name="Alverson A.J."/>
        </authorList>
    </citation>
    <scope>NUCLEOTIDE SEQUENCE [LARGE SCALE GENOMIC DNA]</scope>
    <source>
        <strain evidence="1 2">AJA010-31</strain>
    </source>
</reference>
<dbReference type="Proteomes" id="UP001530400">
    <property type="component" value="Unassembled WGS sequence"/>
</dbReference>
<organism evidence="1 2">
    <name type="scientific">Cyclotella atomus</name>
    <dbReference type="NCBI Taxonomy" id="382360"/>
    <lineage>
        <taxon>Eukaryota</taxon>
        <taxon>Sar</taxon>
        <taxon>Stramenopiles</taxon>
        <taxon>Ochrophyta</taxon>
        <taxon>Bacillariophyta</taxon>
        <taxon>Coscinodiscophyceae</taxon>
        <taxon>Thalassiosirophycidae</taxon>
        <taxon>Stephanodiscales</taxon>
        <taxon>Stephanodiscaceae</taxon>
        <taxon>Cyclotella</taxon>
    </lineage>
</organism>
<proteinExistence type="predicted"/>
<comment type="caution">
    <text evidence="1">The sequence shown here is derived from an EMBL/GenBank/DDBJ whole genome shotgun (WGS) entry which is preliminary data.</text>
</comment>
<dbReference type="EMBL" id="JALLPJ020000161">
    <property type="protein sequence ID" value="KAL3800393.1"/>
    <property type="molecule type" value="Genomic_DNA"/>
</dbReference>
<gene>
    <name evidence="1" type="ORF">ACHAWO_008760</name>
</gene>
<evidence type="ECO:0000313" key="2">
    <source>
        <dbReference type="Proteomes" id="UP001530400"/>
    </source>
</evidence>
<sequence>MKFSPQSTAYLLVSITITTDTSSSSAFVLPPRLISVNSNGSSCAPNENCAPNIKYCGANGITRTRGVCPLASSSSGDNSKDNKADGDIKKNKDVKIVDAVVESSSGLLAEINDEENTSLSHNLCNAMTPLTKARIRKRDIFKKALRDLASLSLIDYKWRSAVFKKAEADRLEEEYLSKMMGEDYASYARPMDADDTRRGPLGNAEKSAVQWLTRVIEEEGERARLIASSDGELIRPKDLPEGPLSELERSALRFLSDISDSEVERVRSGTLRPKDMKIRGPLGEAEARAVLALDKVVESERIRMERSRYTGEITRPIDIPGPIGEFEKYVGDIIRAERQRVKDRESNDGRLVRPKDASLRSGLGDVEQKAVEDWEKLAKEEKERYQSFKRFLEERRPADADKDSPLGLIEAFTVKLLNGPRLIMKTINRVQELMNSTPLDKEETAILQQRMIEIQEEELVESLPAEDEDSVILLRRMQEIREKDGLKDKDEDDRDGILGP</sequence>
<accession>A0ABD3QIV7</accession>
<keyword evidence="2" id="KW-1185">Reference proteome</keyword>
<evidence type="ECO:0000313" key="1">
    <source>
        <dbReference type="EMBL" id="KAL3800393.1"/>
    </source>
</evidence>
<name>A0ABD3QIV7_9STRA</name>